<gene>
    <name evidence="1" type="ORF">L4923_08715</name>
</gene>
<dbReference type="Proteomes" id="UP001201701">
    <property type="component" value="Unassembled WGS sequence"/>
</dbReference>
<protein>
    <submittedName>
        <fullName evidence="1">Prepilin-type N-terminal cleavage/methylation domain-containing protein</fullName>
    </submittedName>
</protein>
<organism evidence="1 2">
    <name type="scientific">Mesorhizobium retamae</name>
    <dbReference type="NCBI Taxonomy" id="2912854"/>
    <lineage>
        <taxon>Bacteria</taxon>
        <taxon>Pseudomonadati</taxon>
        <taxon>Pseudomonadota</taxon>
        <taxon>Alphaproteobacteria</taxon>
        <taxon>Hyphomicrobiales</taxon>
        <taxon>Phyllobacteriaceae</taxon>
        <taxon>Mesorhizobium</taxon>
    </lineage>
</organism>
<dbReference type="EMBL" id="JAKREW010000005">
    <property type="protein sequence ID" value="MCG7505102.1"/>
    <property type="molecule type" value="Genomic_DNA"/>
</dbReference>
<reference evidence="1 2" key="1">
    <citation type="submission" date="2022-02" db="EMBL/GenBank/DDBJ databases">
        <title>Draft genome sequence of Mezorhizobium retamae strain IRAMC:0171 isolated from Retama raetam nodules.</title>
        <authorList>
            <person name="Bengaied R."/>
            <person name="Sbissi I."/>
            <person name="Huber K."/>
            <person name="Ghodbane F."/>
            <person name="Nouioui I."/>
            <person name="Tarhouni M."/>
            <person name="Gtari M."/>
        </authorList>
    </citation>
    <scope>NUCLEOTIDE SEQUENCE [LARGE SCALE GENOMIC DNA]</scope>
    <source>
        <strain evidence="1 2">IRAMC:0171</strain>
    </source>
</reference>
<dbReference type="Pfam" id="PF07963">
    <property type="entry name" value="N_methyl"/>
    <property type="match status" value="1"/>
</dbReference>
<name>A0ABS9QCG7_9HYPH</name>
<dbReference type="NCBIfam" id="TIGR02532">
    <property type="entry name" value="IV_pilin_GFxxxE"/>
    <property type="match status" value="1"/>
</dbReference>
<evidence type="ECO:0000313" key="1">
    <source>
        <dbReference type="EMBL" id="MCG7505102.1"/>
    </source>
</evidence>
<comment type="caution">
    <text evidence="1">The sequence shown here is derived from an EMBL/GenBank/DDBJ whole genome shotgun (WGS) entry which is preliminary data.</text>
</comment>
<proteinExistence type="predicted"/>
<sequence length="122" mass="13286">MTARRRRGFTLIEVLASLAVAVLLIIPIARLIAGTAGAFAGLERSTERRVGMQAAMAAAMTLNPLRTGRSVIGRFTVIVEPRRFERDAALAQAGWRLYSVTVRSTDGSEDDVMQTVRLGKLQ</sequence>
<accession>A0ABS9QCG7</accession>
<dbReference type="InterPro" id="IPR012902">
    <property type="entry name" value="N_methyl_site"/>
</dbReference>
<evidence type="ECO:0000313" key="2">
    <source>
        <dbReference type="Proteomes" id="UP001201701"/>
    </source>
</evidence>
<keyword evidence="2" id="KW-1185">Reference proteome</keyword>
<dbReference type="RefSeq" id="WP_239363699.1">
    <property type="nucleotide sequence ID" value="NZ_JAKREW010000005.1"/>
</dbReference>